<comment type="cofactor">
    <cofactor evidence="6 8">
        <name>FMN</name>
        <dbReference type="ChEBI" id="CHEBI:58210"/>
    </cofactor>
    <text evidence="6 8">Binds 1 FMN per subunit.</text>
</comment>
<dbReference type="eggNOG" id="COG0259">
    <property type="taxonomic scope" value="Bacteria"/>
</dbReference>
<evidence type="ECO:0000256" key="2">
    <source>
        <dbReference type="ARBA" id="ARBA00022630"/>
    </source>
</evidence>
<evidence type="ECO:0000259" key="9">
    <source>
        <dbReference type="Pfam" id="PF01243"/>
    </source>
</evidence>
<dbReference type="InterPro" id="IPR019740">
    <property type="entry name" value="Pyridox_Oxase_CS"/>
</dbReference>
<evidence type="ECO:0000259" key="10">
    <source>
        <dbReference type="Pfam" id="PF10590"/>
    </source>
</evidence>
<dbReference type="InterPro" id="IPR000659">
    <property type="entry name" value="Pyridox_Oxase"/>
</dbReference>
<dbReference type="PATRIC" id="fig|1237149.3.peg.2408"/>
<dbReference type="PROSITE" id="PS01064">
    <property type="entry name" value="PYRIDOX_OXIDASE"/>
    <property type="match status" value="1"/>
</dbReference>
<dbReference type="UniPathway" id="UPA01068">
    <property type="reaction ID" value="UER00304"/>
</dbReference>
<dbReference type="PANTHER" id="PTHR10851:SF0">
    <property type="entry name" value="PYRIDOXINE-5'-PHOSPHATE OXIDASE"/>
    <property type="match status" value="1"/>
</dbReference>
<comment type="function">
    <text evidence="6">Catalyzes the oxidation of either pyridoxine 5'-phosphate (PNP) or pyridoxamine 5'-phosphate (PMP) into pyridoxal 5'-phosphate (PLP).</text>
</comment>
<comment type="catalytic activity">
    <reaction evidence="6">
        <text>pyridoxine 5'-phosphate + O2 = pyridoxal 5'-phosphate + H2O2</text>
        <dbReference type="Rhea" id="RHEA:15149"/>
        <dbReference type="ChEBI" id="CHEBI:15379"/>
        <dbReference type="ChEBI" id="CHEBI:16240"/>
        <dbReference type="ChEBI" id="CHEBI:58589"/>
        <dbReference type="ChEBI" id="CHEBI:597326"/>
        <dbReference type="EC" id="1.4.3.5"/>
    </reaction>
</comment>
<evidence type="ECO:0000256" key="5">
    <source>
        <dbReference type="ARBA" id="ARBA00023096"/>
    </source>
</evidence>
<dbReference type="Gene3D" id="2.30.110.10">
    <property type="entry name" value="Electron Transport, Fmn-binding Protein, Chain A"/>
    <property type="match status" value="1"/>
</dbReference>
<keyword evidence="2 6" id="KW-0285">Flavoprotein</keyword>
<dbReference type="InterPro" id="IPR019576">
    <property type="entry name" value="Pyridoxamine_oxidase_dimer_C"/>
</dbReference>
<name>L8JTC2_9BACT</name>
<evidence type="ECO:0000313" key="12">
    <source>
        <dbReference type="Proteomes" id="UP000011135"/>
    </source>
</evidence>
<protein>
    <recommendedName>
        <fullName evidence="6">Pyridoxine/pyridoxamine 5'-phosphate oxidase</fullName>
        <ecNumber evidence="6">1.4.3.5</ecNumber>
    </recommendedName>
    <alternativeName>
        <fullName evidence="6">PNP/PMP oxidase</fullName>
        <shortName evidence="6">PNPOx</shortName>
    </alternativeName>
    <alternativeName>
        <fullName evidence="6">Pyridoxal 5'-phosphate synthase</fullName>
    </alternativeName>
</protein>
<dbReference type="GO" id="GO:0008615">
    <property type="term" value="P:pyridoxine biosynthetic process"/>
    <property type="evidence" value="ECO:0007669"/>
    <property type="project" value="UniProtKB-UniRule"/>
</dbReference>
<feature type="binding site" evidence="6 7">
    <location>
        <begin position="193"/>
        <end position="195"/>
    </location>
    <ligand>
        <name>substrate</name>
    </ligand>
</feature>
<dbReference type="GO" id="GO:0010181">
    <property type="term" value="F:FMN binding"/>
    <property type="evidence" value="ECO:0007669"/>
    <property type="project" value="UniProtKB-UniRule"/>
</dbReference>
<feature type="binding site" evidence="6 7">
    <location>
        <position position="124"/>
    </location>
    <ligand>
        <name>substrate</name>
    </ligand>
</feature>
<dbReference type="HAMAP" id="MF_01629">
    <property type="entry name" value="PdxH"/>
    <property type="match status" value="1"/>
</dbReference>
<feature type="binding site" evidence="6 8">
    <location>
        <position position="106"/>
    </location>
    <ligand>
        <name>FMN</name>
        <dbReference type="ChEBI" id="CHEBI:58210"/>
    </ligand>
</feature>
<feature type="binding site" evidence="7">
    <location>
        <begin position="9"/>
        <end position="12"/>
    </location>
    <ligand>
        <name>substrate</name>
    </ligand>
</feature>
<dbReference type="EC" id="1.4.3.5" evidence="6"/>
<dbReference type="EMBL" id="AMZN01000039">
    <property type="protein sequence ID" value="ELR71478.1"/>
    <property type="molecule type" value="Genomic_DNA"/>
</dbReference>
<dbReference type="FunFam" id="2.30.110.10:FF:000014">
    <property type="entry name" value="Pyridoxine/pyridoxamine 5'-phosphate oxidase"/>
    <property type="match status" value="1"/>
</dbReference>
<comment type="catalytic activity">
    <reaction evidence="6">
        <text>pyridoxamine 5'-phosphate + O2 + H2O = pyridoxal 5'-phosphate + H2O2 + NH4(+)</text>
        <dbReference type="Rhea" id="RHEA:15817"/>
        <dbReference type="ChEBI" id="CHEBI:15377"/>
        <dbReference type="ChEBI" id="CHEBI:15379"/>
        <dbReference type="ChEBI" id="CHEBI:16240"/>
        <dbReference type="ChEBI" id="CHEBI:28938"/>
        <dbReference type="ChEBI" id="CHEBI:58451"/>
        <dbReference type="ChEBI" id="CHEBI:597326"/>
        <dbReference type="EC" id="1.4.3.5"/>
    </reaction>
</comment>
<comment type="similarity">
    <text evidence="1 6">Belongs to the pyridoxamine 5'-phosphate oxidase family.</text>
</comment>
<dbReference type="Pfam" id="PF10590">
    <property type="entry name" value="PNP_phzG_C"/>
    <property type="match status" value="1"/>
</dbReference>
<dbReference type="InterPro" id="IPR012349">
    <property type="entry name" value="Split_barrel_FMN-bd"/>
</dbReference>
<comment type="caution">
    <text evidence="6">Lacks conserved residue(s) required for the propagation of feature annotation.</text>
</comment>
<feature type="binding site" evidence="6 8">
    <location>
        <begin position="62"/>
        <end position="67"/>
    </location>
    <ligand>
        <name>FMN</name>
        <dbReference type="ChEBI" id="CHEBI:58210"/>
    </ligand>
</feature>
<feature type="binding site" evidence="6 8">
    <location>
        <begin position="141"/>
        <end position="142"/>
    </location>
    <ligand>
        <name>FMN</name>
        <dbReference type="ChEBI" id="CHEBI:58210"/>
    </ligand>
</feature>
<keyword evidence="3 6" id="KW-0288">FMN</keyword>
<keyword evidence="4 6" id="KW-0560">Oxidoreductase</keyword>
<comment type="subunit">
    <text evidence="6">Homodimer.</text>
</comment>
<feature type="binding site" evidence="6 7">
    <location>
        <position position="132"/>
    </location>
    <ligand>
        <name>substrate</name>
    </ligand>
</feature>
<dbReference type="AlphaFoldDB" id="L8JTC2"/>
<dbReference type="Proteomes" id="UP000011135">
    <property type="component" value="Unassembled WGS sequence"/>
</dbReference>
<keyword evidence="12" id="KW-1185">Reference proteome</keyword>
<reference evidence="11 12" key="1">
    <citation type="submission" date="2012-12" db="EMBL/GenBank/DDBJ databases">
        <title>Genome assembly of Fulvivirga imtechensis AK7.</title>
        <authorList>
            <person name="Nupur N."/>
            <person name="Khatri I."/>
            <person name="Kumar R."/>
            <person name="Subramanian S."/>
            <person name="Pinnaka A."/>
        </authorList>
    </citation>
    <scope>NUCLEOTIDE SEQUENCE [LARGE SCALE GENOMIC DNA]</scope>
    <source>
        <strain evidence="11 12">AK7</strain>
    </source>
</reference>
<dbReference type="PANTHER" id="PTHR10851">
    <property type="entry name" value="PYRIDOXINE-5-PHOSPHATE OXIDASE"/>
    <property type="match status" value="1"/>
</dbReference>
<feature type="binding site" evidence="6 7">
    <location>
        <position position="67"/>
    </location>
    <ligand>
        <name>substrate</name>
    </ligand>
</feature>
<feature type="domain" description="Pyridoxine 5'-phosphate oxidase dimerisation C-terminal" evidence="10">
    <location>
        <begin position="174"/>
        <end position="214"/>
    </location>
</feature>
<comment type="pathway">
    <text evidence="6">Cofactor metabolism; pyridoxal 5'-phosphate salvage; pyridoxal 5'-phosphate from pyridoxine 5'-phosphate: step 1/1.</text>
</comment>
<dbReference type="PIRSF" id="PIRSF000190">
    <property type="entry name" value="Pyd_amn-ph_oxd"/>
    <property type="match status" value="1"/>
</dbReference>
<sequence>MQKSLANIRLEYARHSLSEQDVHHDPIDQFKTWLEEALDAKVTEPTAMNLATSSADGIPASRIMLLKEVNEKGFVFYSNYQSSKGKQLEANPVCALNFFWPELERQVRVQGTVEKISKEESEKYFQTRPKSSQIGAWTSPQSTVIESRKILEEREAVLAEKYKDQEVLPKPEQWGGYLVRPFVVEFWQGRPSRLHDRIVYTLKDNSWKINRLAP</sequence>
<dbReference type="NCBIfam" id="TIGR00558">
    <property type="entry name" value="pdxH"/>
    <property type="match status" value="1"/>
</dbReference>
<feature type="binding site" evidence="6 8">
    <location>
        <position position="197"/>
    </location>
    <ligand>
        <name>FMN</name>
        <dbReference type="ChEBI" id="CHEBI:58210"/>
    </ligand>
</feature>
<gene>
    <name evidence="6" type="primary">pdxH</name>
    <name evidence="11" type="ORF">C900_02541</name>
</gene>
<evidence type="ECO:0000256" key="3">
    <source>
        <dbReference type="ARBA" id="ARBA00022643"/>
    </source>
</evidence>
<comment type="pathway">
    <text evidence="6">Cofactor metabolism; pyridoxal 5'-phosphate salvage; pyridoxal 5'-phosphate from pyridoxamine 5'-phosphate: step 1/1.</text>
</comment>
<dbReference type="Pfam" id="PF01243">
    <property type="entry name" value="PNPOx_N"/>
    <property type="match status" value="1"/>
</dbReference>
<dbReference type="GO" id="GO:0004733">
    <property type="term" value="F:pyridoxamine phosphate oxidase activity"/>
    <property type="evidence" value="ECO:0007669"/>
    <property type="project" value="UniProtKB-UniRule"/>
</dbReference>
<feature type="domain" description="Pyridoxamine 5'-phosphate oxidase N-terminal" evidence="9">
    <location>
        <begin position="34"/>
        <end position="152"/>
    </location>
</feature>
<evidence type="ECO:0000256" key="7">
    <source>
        <dbReference type="PIRSR" id="PIRSR000190-1"/>
    </source>
</evidence>
<comment type="caution">
    <text evidence="11">The sequence shown here is derived from an EMBL/GenBank/DDBJ whole genome shotgun (WGS) entry which is preliminary data.</text>
</comment>
<feature type="binding site" evidence="6 8">
    <location>
        <position position="84"/>
    </location>
    <ligand>
        <name>FMN</name>
        <dbReference type="ChEBI" id="CHEBI:58210"/>
    </ligand>
</feature>
<evidence type="ECO:0000313" key="11">
    <source>
        <dbReference type="EMBL" id="ELR71478.1"/>
    </source>
</evidence>
<organism evidence="11 12">
    <name type="scientific">Fulvivirga imtechensis AK7</name>
    <dbReference type="NCBI Taxonomy" id="1237149"/>
    <lineage>
        <taxon>Bacteria</taxon>
        <taxon>Pseudomonadati</taxon>
        <taxon>Bacteroidota</taxon>
        <taxon>Cytophagia</taxon>
        <taxon>Cytophagales</taxon>
        <taxon>Fulvivirgaceae</taxon>
        <taxon>Fulvivirga</taxon>
    </lineage>
</organism>
<feature type="binding site" evidence="6 8">
    <location>
        <position position="187"/>
    </location>
    <ligand>
        <name>FMN</name>
        <dbReference type="ChEBI" id="CHEBI:58210"/>
    </ligand>
</feature>
<dbReference type="STRING" id="1237149.C900_02541"/>
<dbReference type="RefSeq" id="WP_009579956.1">
    <property type="nucleotide sequence ID" value="NZ_AMZN01000039.1"/>
</dbReference>
<feature type="binding site" evidence="6">
    <location>
        <begin position="77"/>
        <end position="78"/>
    </location>
    <ligand>
        <name>FMN</name>
        <dbReference type="ChEBI" id="CHEBI:58210"/>
    </ligand>
</feature>
<proteinExistence type="inferred from homology"/>
<dbReference type="InterPro" id="IPR011576">
    <property type="entry name" value="Pyridox_Oxase_N"/>
</dbReference>
<evidence type="ECO:0000256" key="4">
    <source>
        <dbReference type="ARBA" id="ARBA00023002"/>
    </source>
</evidence>
<evidence type="ECO:0000256" key="1">
    <source>
        <dbReference type="ARBA" id="ARBA00007301"/>
    </source>
</evidence>
<accession>L8JTC2</accession>
<keyword evidence="5 6" id="KW-0664">Pyridoxine biosynthesis</keyword>
<evidence type="ECO:0000256" key="6">
    <source>
        <dbReference type="HAMAP-Rule" id="MF_01629"/>
    </source>
</evidence>
<dbReference type="NCBIfam" id="NF004231">
    <property type="entry name" value="PRK05679.1"/>
    <property type="match status" value="1"/>
</dbReference>
<dbReference type="OrthoDB" id="9780392at2"/>
<evidence type="ECO:0000256" key="8">
    <source>
        <dbReference type="PIRSR" id="PIRSR000190-2"/>
    </source>
</evidence>
<feature type="binding site" evidence="6 7">
    <location>
        <position position="128"/>
    </location>
    <ligand>
        <name>substrate</name>
    </ligand>
</feature>
<dbReference type="SUPFAM" id="SSF50475">
    <property type="entry name" value="FMN-binding split barrel"/>
    <property type="match status" value="1"/>
</dbReference>